<keyword evidence="2" id="KW-1185">Reference proteome</keyword>
<comment type="caution">
    <text evidence="1">The sequence shown here is derived from an EMBL/GenBank/DDBJ whole genome shotgun (WGS) entry which is preliminary data.</text>
</comment>
<name>A0ACB8QWI9_9AGAM</name>
<reference evidence="1" key="2">
    <citation type="journal article" date="2022" name="New Phytol.">
        <title>Evolutionary transition to the ectomycorrhizal habit in the genomes of a hyperdiverse lineage of mushroom-forming fungi.</title>
        <authorList>
            <person name="Looney B."/>
            <person name="Miyauchi S."/>
            <person name="Morin E."/>
            <person name="Drula E."/>
            <person name="Courty P.E."/>
            <person name="Kohler A."/>
            <person name="Kuo A."/>
            <person name="LaButti K."/>
            <person name="Pangilinan J."/>
            <person name="Lipzen A."/>
            <person name="Riley R."/>
            <person name="Andreopoulos W."/>
            <person name="He G."/>
            <person name="Johnson J."/>
            <person name="Nolan M."/>
            <person name="Tritt A."/>
            <person name="Barry K.W."/>
            <person name="Grigoriev I.V."/>
            <person name="Nagy L.G."/>
            <person name="Hibbett D."/>
            <person name="Henrissat B."/>
            <person name="Matheny P.B."/>
            <person name="Labbe J."/>
            <person name="Martin F.M."/>
        </authorList>
    </citation>
    <scope>NUCLEOTIDE SEQUENCE</scope>
    <source>
        <strain evidence="1">EC-137</strain>
    </source>
</reference>
<sequence length="232" mass="26725">METNISVLTRPYQVAAAKRRQKREQIKEIVFDEDARREFLTGFHKRKLQKKEEGKKKAIEREKQEKQELRRERRRMLAEKARENVARIEKAYGGEVEGAFLSISVYVEEEEWEGSGAGPSSPPRHHENEYSDEEQLATVTIVEDFDPSTLLHGNRPDPASGDESHADVVPHPMKPALTKTEKSNRKGGKAKKVKYETKAARTVEREKQRARKLEKAERAGGRAMKKKATRRH</sequence>
<protein>
    <submittedName>
        <fullName evidence="1">Nucleolar protein 12-domain-containing protein</fullName>
    </submittedName>
</protein>
<organism evidence="1 2">
    <name type="scientific">Vararia minispora EC-137</name>
    <dbReference type="NCBI Taxonomy" id="1314806"/>
    <lineage>
        <taxon>Eukaryota</taxon>
        <taxon>Fungi</taxon>
        <taxon>Dikarya</taxon>
        <taxon>Basidiomycota</taxon>
        <taxon>Agaricomycotina</taxon>
        <taxon>Agaricomycetes</taxon>
        <taxon>Russulales</taxon>
        <taxon>Lachnocladiaceae</taxon>
        <taxon>Vararia</taxon>
    </lineage>
</organism>
<evidence type="ECO:0000313" key="1">
    <source>
        <dbReference type="EMBL" id="KAI0035910.1"/>
    </source>
</evidence>
<accession>A0ACB8QWI9</accession>
<reference evidence="1" key="1">
    <citation type="submission" date="2021-02" db="EMBL/GenBank/DDBJ databases">
        <authorList>
            <consortium name="DOE Joint Genome Institute"/>
            <person name="Ahrendt S."/>
            <person name="Looney B.P."/>
            <person name="Miyauchi S."/>
            <person name="Morin E."/>
            <person name="Drula E."/>
            <person name="Courty P.E."/>
            <person name="Chicoki N."/>
            <person name="Fauchery L."/>
            <person name="Kohler A."/>
            <person name="Kuo A."/>
            <person name="Labutti K."/>
            <person name="Pangilinan J."/>
            <person name="Lipzen A."/>
            <person name="Riley R."/>
            <person name="Andreopoulos W."/>
            <person name="He G."/>
            <person name="Johnson J."/>
            <person name="Barry K.W."/>
            <person name="Grigoriev I.V."/>
            <person name="Nagy L."/>
            <person name="Hibbett D."/>
            <person name="Henrissat B."/>
            <person name="Matheny P.B."/>
            <person name="Labbe J."/>
            <person name="Martin F."/>
        </authorList>
    </citation>
    <scope>NUCLEOTIDE SEQUENCE</scope>
    <source>
        <strain evidence="1">EC-137</strain>
    </source>
</reference>
<dbReference type="EMBL" id="MU273478">
    <property type="protein sequence ID" value="KAI0035910.1"/>
    <property type="molecule type" value="Genomic_DNA"/>
</dbReference>
<proteinExistence type="predicted"/>
<dbReference type="Proteomes" id="UP000814128">
    <property type="component" value="Unassembled WGS sequence"/>
</dbReference>
<evidence type="ECO:0000313" key="2">
    <source>
        <dbReference type="Proteomes" id="UP000814128"/>
    </source>
</evidence>
<gene>
    <name evidence="1" type="ORF">K488DRAFT_76360</name>
</gene>